<keyword evidence="6" id="KW-1185">Reference proteome</keyword>
<keyword evidence="1" id="KW-0808">Transferase</keyword>
<dbReference type="InterPro" id="IPR038614">
    <property type="entry name" value="GK_N_sf"/>
</dbReference>
<dbReference type="PANTHER" id="PTHR12227">
    <property type="entry name" value="GLYCERATE KINASE"/>
    <property type="match status" value="1"/>
</dbReference>
<dbReference type="EC" id="1.1.1.81" evidence="5"/>
<dbReference type="RefSeq" id="WP_044825442.1">
    <property type="nucleotide sequence ID" value="NZ_CP009687.1"/>
</dbReference>
<evidence type="ECO:0000313" key="5">
    <source>
        <dbReference type="EMBL" id="AKL94612.1"/>
    </source>
</evidence>
<dbReference type="GO" id="GO:0005737">
    <property type="term" value="C:cytoplasm"/>
    <property type="evidence" value="ECO:0007669"/>
    <property type="project" value="TreeGrafter"/>
</dbReference>
<sequence length="418" mass="44008">MSTMREDALTIIDESIKSVLPEAAVVKALEKKKFTGNIVVVAIGKAAWNMAQATKATLGDKVSKGVVVTKYHHSKGPIEGFEIIEAGHPIPDENSIKGADKALALVENLTEKDHVIFLISGGGSALFEKPMEGVSLEDIMDMTNQLLACGADIVEINAIRKHLSAVKGGRFASHCGKASIYAIVLSDVVGDRLDAIASGPAYADSSTSEEALSIIEKYKLQVAEELKEILKIETPKKVDNCETVITGSVTALCEAAARNAKKLGYQPVIISSTLDCEAKEAGKFMASIAREIKNGNGSRSFLKPPCAVIAGGETIVRLTGKGKGGRNQEMALAAALGIEGMEDIVLFSIGSDGTDGPTDAAGGMVDGKTSERMRSVNILPEVYLDNNDSYNALKASGDLIITGATGTNVNDIVVLLCR</sequence>
<dbReference type="Pfam" id="PF05161">
    <property type="entry name" value="MOFRL"/>
    <property type="match status" value="1"/>
</dbReference>
<evidence type="ECO:0000256" key="4">
    <source>
        <dbReference type="ARBA" id="ARBA00022840"/>
    </source>
</evidence>
<dbReference type="STRING" id="84022.CACET_c11470"/>
<keyword evidence="2" id="KW-0547">Nucleotide-binding</keyword>
<dbReference type="InterPro" id="IPR039760">
    <property type="entry name" value="MOFRL_protein"/>
</dbReference>
<dbReference type="KEGG" id="cace:CACET_c11470"/>
<dbReference type="PATRIC" id="fig|84022.5.peg.917"/>
<proteinExistence type="predicted"/>
<organism evidence="5 6">
    <name type="scientific">Clostridium aceticum</name>
    <dbReference type="NCBI Taxonomy" id="84022"/>
    <lineage>
        <taxon>Bacteria</taxon>
        <taxon>Bacillati</taxon>
        <taxon>Bacillota</taxon>
        <taxon>Clostridia</taxon>
        <taxon>Eubacteriales</taxon>
        <taxon>Clostridiaceae</taxon>
        <taxon>Clostridium</taxon>
    </lineage>
</organism>
<dbReference type="Proteomes" id="UP000035704">
    <property type="component" value="Chromosome"/>
</dbReference>
<dbReference type="EMBL" id="CP009687">
    <property type="protein sequence ID" value="AKL94612.1"/>
    <property type="molecule type" value="Genomic_DNA"/>
</dbReference>
<dbReference type="Pfam" id="PF13660">
    <property type="entry name" value="DUF4147"/>
    <property type="match status" value="1"/>
</dbReference>
<evidence type="ECO:0000256" key="3">
    <source>
        <dbReference type="ARBA" id="ARBA00022777"/>
    </source>
</evidence>
<dbReference type="PANTHER" id="PTHR12227:SF0">
    <property type="entry name" value="GLYCERATE KINASE"/>
    <property type="match status" value="1"/>
</dbReference>
<dbReference type="SUPFAM" id="SSF82544">
    <property type="entry name" value="GckA/TtuD-like"/>
    <property type="match status" value="1"/>
</dbReference>
<dbReference type="GO" id="GO:0005524">
    <property type="term" value="F:ATP binding"/>
    <property type="evidence" value="ECO:0007669"/>
    <property type="project" value="UniProtKB-KW"/>
</dbReference>
<dbReference type="AlphaFoldDB" id="A0A0D8I8B0"/>
<evidence type="ECO:0000313" key="6">
    <source>
        <dbReference type="Proteomes" id="UP000035704"/>
    </source>
</evidence>
<keyword evidence="3" id="KW-0418">Kinase</keyword>
<protein>
    <submittedName>
        <fullName evidence="5">Hydroxypyruvate reductase TtuD</fullName>
        <ecNumber evidence="5">1.1.1.81</ecNumber>
    </submittedName>
</protein>
<accession>A0A0D8I8B0</accession>
<keyword evidence="4" id="KW-0067">ATP-binding</keyword>
<name>A0A0D8I8B0_9CLOT</name>
<dbReference type="GO" id="GO:0016618">
    <property type="term" value="F:hydroxypyruvate reductase [NAD(P)H] activity"/>
    <property type="evidence" value="ECO:0007669"/>
    <property type="project" value="UniProtKB-EC"/>
</dbReference>
<keyword evidence="5" id="KW-0670">Pyruvate</keyword>
<evidence type="ECO:0000256" key="2">
    <source>
        <dbReference type="ARBA" id="ARBA00022741"/>
    </source>
</evidence>
<gene>
    <name evidence="5" type="primary">ttuD</name>
    <name evidence="5" type="ORF">CACET_c11470</name>
</gene>
<dbReference type="Gene3D" id="3.40.1480.10">
    <property type="entry name" value="MOFRL domain"/>
    <property type="match status" value="1"/>
</dbReference>
<dbReference type="InterPro" id="IPR025286">
    <property type="entry name" value="MOFRL_assoc_dom"/>
</dbReference>
<keyword evidence="5" id="KW-0560">Oxidoreductase</keyword>
<dbReference type="GO" id="GO:0008887">
    <property type="term" value="F:glycerate kinase activity"/>
    <property type="evidence" value="ECO:0007669"/>
    <property type="project" value="InterPro"/>
</dbReference>
<dbReference type="Gene3D" id="3.40.50.10180">
    <property type="entry name" value="Glycerate kinase, MOFRL-like N-terminal domain"/>
    <property type="match status" value="1"/>
</dbReference>
<dbReference type="InterPro" id="IPR007835">
    <property type="entry name" value="MOFRL"/>
</dbReference>
<reference evidence="5 6" key="1">
    <citation type="submission" date="2014-10" db="EMBL/GenBank/DDBJ databases">
        <title>Genome sequence of Clostridium aceticum DSM 1496.</title>
        <authorList>
            <person name="Poehlein A."/>
            <person name="Schiel-Bengelsdorf B."/>
            <person name="Gottschalk G."/>
            <person name="Duerre P."/>
            <person name="Daniel R."/>
        </authorList>
    </citation>
    <scope>NUCLEOTIDE SEQUENCE [LARGE SCALE GENOMIC DNA]</scope>
    <source>
        <strain evidence="5 6">DSM 1496</strain>
    </source>
</reference>
<evidence type="ECO:0000256" key="1">
    <source>
        <dbReference type="ARBA" id="ARBA00022679"/>
    </source>
</evidence>
<dbReference type="InterPro" id="IPR037035">
    <property type="entry name" value="GK-like_C_sf"/>
</dbReference>
<dbReference type="FunFam" id="3.40.50.10180:FF:000001">
    <property type="entry name" value="Glycerate kinase"/>
    <property type="match status" value="1"/>
</dbReference>
<dbReference type="OrthoDB" id="9766552at2"/>